<evidence type="ECO:0000256" key="3">
    <source>
        <dbReference type="ARBA" id="ARBA00022737"/>
    </source>
</evidence>
<dbReference type="Pfam" id="PF00567">
    <property type="entry name" value="TUDOR"/>
    <property type="match status" value="1"/>
</dbReference>
<feature type="compositionally biased region" description="Acidic residues" evidence="5">
    <location>
        <begin position="661"/>
        <end position="674"/>
    </location>
</feature>
<feature type="compositionally biased region" description="Basic and acidic residues" evidence="5">
    <location>
        <begin position="675"/>
        <end position="687"/>
    </location>
</feature>
<keyword evidence="2" id="KW-0963">Cytoplasm</keyword>
<dbReference type="Gene3D" id="2.40.50.90">
    <property type="match status" value="1"/>
</dbReference>
<feature type="region of interest" description="Disordered" evidence="5">
    <location>
        <begin position="876"/>
        <end position="921"/>
    </location>
</feature>
<feature type="compositionally biased region" description="Pro residues" evidence="5">
    <location>
        <begin position="632"/>
        <end position="653"/>
    </location>
</feature>
<evidence type="ECO:0008006" key="10">
    <source>
        <dbReference type="Google" id="ProtNLM"/>
    </source>
</evidence>
<dbReference type="CDD" id="cd09972">
    <property type="entry name" value="LOTUS_TDRD_OSKAR"/>
    <property type="match status" value="1"/>
</dbReference>
<proteinExistence type="predicted"/>
<name>A0ABR3HGC9_LOXSC</name>
<evidence type="ECO:0000256" key="4">
    <source>
        <dbReference type="ARBA" id="ARBA00022871"/>
    </source>
</evidence>
<dbReference type="SUPFAM" id="SSF63748">
    <property type="entry name" value="Tudor/PWWP/MBT"/>
    <property type="match status" value="1"/>
</dbReference>
<feature type="domain" description="HTH OST-type" evidence="7">
    <location>
        <begin position="4"/>
        <end position="78"/>
    </location>
</feature>
<dbReference type="SMART" id="SM00333">
    <property type="entry name" value="TUDOR"/>
    <property type="match status" value="1"/>
</dbReference>
<feature type="domain" description="Tudor" evidence="6">
    <location>
        <begin position="442"/>
        <end position="499"/>
    </location>
</feature>
<dbReference type="PROSITE" id="PS51644">
    <property type="entry name" value="HTH_OST"/>
    <property type="match status" value="2"/>
</dbReference>
<dbReference type="Gene3D" id="3.30.420.610">
    <property type="entry name" value="LOTUS domain-like"/>
    <property type="match status" value="2"/>
</dbReference>
<dbReference type="Proteomes" id="UP001549920">
    <property type="component" value="Unassembled WGS sequence"/>
</dbReference>
<evidence type="ECO:0000259" key="6">
    <source>
        <dbReference type="PROSITE" id="PS50304"/>
    </source>
</evidence>
<dbReference type="SUPFAM" id="SSF50199">
    <property type="entry name" value="Staphylococcal nuclease"/>
    <property type="match status" value="1"/>
</dbReference>
<keyword evidence="3" id="KW-0677">Repeat</keyword>
<feature type="compositionally biased region" description="Pro residues" evidence="5">
    <location>
        <begin position="709"/>
        <end position="719"/>
    </location>
</feature>
<dbReference type="InterPro" id="IPR025605">
    <property type="entry name" value="OST-HTH/LOTUS_dom"/>
</dbReference>
<feature type="compositionally biased region" description="Low complexity" evidence="5">
    <location>
        <begin position="125"/>
        <end position="134"/>
    </location>
</feature>
<gene>
    <name evidence="8" type="ORF">ABMA27_005762</name>
</gene>
<dbReference type="InterPro" id="IPR050621">
    <property type="entry name" value="Tudor_domain_containing"/>
</dbReference>
<comment type="subcellular location">
    <subcellularLocation>
        <location evidence="1">Cytoplasm</location>
    </subcellularLocation>
</comment>
<sequence length="1010" mass="110183">MNKELEELKSVLRSLVVSSPTQVDVRSLLRDYRNMMGAPVPLTKYGYRDPVLFLRERFSDCFVFHGAQNNPILTLIVPDALRHIDEFVQRQKLSSTVKFKGKRTSIPEQVIRQPKQNLIASTFVPNKTNNNNKYNPPPRATPKTTAPQTIQNKAEPHKITNININSQPEREPLTKSMNKLNIQDKTISKESIDKNCSQSALQNFLKKRLPVYNSSQHIEKYDIDIASSKDDDSGRQTSSTTSSTKAALLEELKIEIRDLVAEHPEGVWCTDLIGLYRERYKRELNFSRFGYTSIISLVCVLEDVVHIQRSDDGKWLLRDARAAAAAEAARPRRYLPVSVARLAHAHHDRVDPDDALPGIDFDPDVFPTDCMHFMESIPAASLAELETGAMLEVILGEVYSPSHFWLLRLGERHHLAMEDMMDDMTKYYTYGEGKDRVLALGAVRVGHYCSSVFEGDWHRSLIVRIQDCDTVKVRHIDYGTVESVSVGALKPLRREWAALPAQAVRARLAGVRPPAAGRRWPHAASAHFLQLVRDTRLVANIVAVDREQDILEVFLIDTSTEDDVCISAQMVRSGHADARPDSALRTSECYLFPRFDALEAGATPNYGEIHAYLRDGIALEYVDEYRRHVPACLPPALPDPPSPSPPSPSPPAAPGSSEPDASADDEPSTADDEPAADHEAFTPDSIERPPSAPRTEPNLTRSASSPGGASPPHPAPQPPTRSASAHPAVAVPDAPLEVTNRIPLRPQCPSARPRPRDPPPATFHPPVRTPLPHAFSQMLPMPGYAGFPPFPGAVPLYPPMYAPPAPLLFPQPPYAPAYGPPRPCGPPPQCSGPAPSPRPSPPAPHSFAGPPIAYSCSGTPAPQPCSPAPRSCPMPTAFRPPAAPPASPANAPPPAATRPSSPPPPYNGVPESERARAGPAAGDVTLTVSECEIFRLLSSVDPNAAHWYMVDAISRAMRTNPTTSTSTASAAGSTMSLTSSLNPAAAEFRAPERPRAPLPPGMRPPPGFGF</sequence>
<dbReference type="EMBL" id="JBEUOH010000019">
    <property type="protein sequence ID" value="KAL0869477.1"/>
    <property type="molecule type" value="Genomic_DNA"/>
</dbReference>
<organism evidence="8 9">
    <name type="scientific">Loxostege sticticalis</name>
    <name type="common">Beet webworm moth</name>
    <dbReference type="NCBI Taxonomy" id="481309"/>
    <lineage>
        <taxon>Eukaryota</taxon>
        <taxon>Metazoa</taxon>
        <taxon>Ecdysozoa</taxon>
        <taxon>Arthropoda</taxon>
        <taxon>Hexapoda</taxon>
        <taxon>Insecta</taxon>
        <taxon>Pterygota</taxon>
        <taxon>Neoptera</taxon>
        <taxon>Endopterygota</taxon>
        <taxon>Lepidoptera</taxon>
        <taxon>Glossata</taxon>
        <taxon>Ditrysia</taxon>
        <taxon>Pyraloidea</taxon>
        <taxon>Crambidae</taxon>
        <taxon>Pyraustinae</taxon>
        <taxon>Loxostege</taxon>
    </lineage>
</organism>
<dbReference type="PANTHER" id="PTHR22948">
    <property type="entry name" value="TUDOR DOMAIN CONTAINING PROTEIN"/>
    <property type="match status" value="1"/>
</dbReference>
<reference evidence="8 9" key="1">
    <citation type="submission" date="2024-06" db="EMBL/GenBank/DDBJ databases">
        <title>A chromosome-level genome assembly of beet webworm, Loxostege sticticalis.</title>
        <authorList>
            <person name="Zhang Y."/>
        </authorList>
    </citation>
    <scope>NUCLEOTIDE SEQUENCE [LARGE SCALE GENOMIC DNA]</scope>
    <source>
        <strain evidence="8">AQ026</strain>
        <tissue evidence="8">Whole body</tissue>
    </source>
</reference>
<feature type="region of interest" description="Disordered" evidence="5">
    <location>
        <begin position="960"/>
        <end position="1010"/>
    </location>
</feature>
<accession>A0ABR3HGC9</accession>
<dbReference type="PANTHER" id="PTHR22948:SF29">
    <property type="entry name" value="FI02030P-RELATED"/>
    <property type="match status" value="1"/>
</dbReference>
<feature type="region of interest" description="Disordered" evidence="5">
    <location>
        <begin position="632"/>
        <end position="769"/>
    </location>
</feature>
<evidence type="ECO:0000313" key="8">
    <source>
        <dbReference type="EMBL" id="KAL0869477.1"/>
    </source>
</evidence>
<keyword evidence="4" id="KW-0744">Spermatogenesis</keyword>
<evidence type="ECO:0000256" key="2">
    <source>
        <dbReference type="ARBA" id="ARBA00022490"/>
    </source>
</evidence>
<keyword evidence="9" id="KW-1185">Reference proteome</keyword>
<dbReference type="InterPro" id="IPR002999">
    <property type="entry name" value="Tudor"/>
</dbReference>
<feature type="region of interest" description="Disordered" evidence="5">
    <location>
        <begin position="812"/>
        <end position="860"/>
    </location>
</feature>
<dbReference type="PRINTS" id="PR01217">
    <property type="entry name" value="PRICHEXTENSN"/>
</dbReference>
<feature type="compositionally biased region" description="Pro residues" evidence="5">
    <location>
        <begin position="996"/>
        <end position="1010"/>
    </location>
</feature>
<feature type="compositionally biased region" description="Pro residues" evidence="5">
    <location>
        <begin position="758"/>
        <end position="769"/>
    </location>
</feature>
<feature type="compositionally biased region" description="Pro residues" evidence="5">
    <location>
        <begin position="812"/>
        <end position="844"/>
    </location>
</feature>
<feature type="compositionally biased region" description="Pro residues" evidence="5">
    <location>
        <begin position="881"/>
        <end position="907"/>
    </location>
</feature>
<feature type="domain" description="HTH OST-type" evidence="7">
    <location>
        <begin position="248"/>
        <end position="321"/>
    </location>
</feature>
<dbReference type="PROSITE" id="PS50304">
    <property type="entry name" value="TUDOR"/>
    <property type="match status" value="1"/>
</dbReference>
<dbReference type="InterPro" id="IPR035437">
    <property type="entry name" value="SNase_OB-fold_sf"/>
</dbReference>
<evidence type="ECO:0000256" key="5">
    <source>
        <dbReference type="SAM" id="MobiDB-lite"/>
    </source>
</evidence>
<feature type="compositionally biased region" description="Low complexity" evidence="5">
    <location>
        <begin position="960"/>
        <end position="988"/>
    </location>
</feature>
<dbReference type="Pfam" id="PF12872">
    <property type="entry name" value="OST-HTH"/>
    <property type="match status" value="2"/>
</dbReference>
<evidence type="ECO:0000256" key="1">
    <source>
        <dbReference type="ARBA" id="ARBA00004496"/>
    </source>
</evidence>
<evidence type="ECO:0000259" key="7">
    <source>
        <dbReference type="PROSITE" id="PS51644"/>
    </source>
</evidence>
<keyword evidence="4" id="KW-0221">Differentiation</keyword>
<dbReference type="InterPro" id="IPR041966">
    <property type="entry name" value="LOTUS-like"/>
</dbReference>
<feature type="region of interest" description="Disordered" evidence="5">
    <location>
        <begin position="124"/>
        <end position="162"/>
    </location>
</feature>
<evidence type="ECO:0000313" key="9">
    <source>
        <dbReference type="Proteomes" id="UP001549920"/>
    </source>
</evidence>
<protein>
    <recommendedName>
        <fullName evidence="10">Tudor domain-containing protein 5</fullName>
    </recommendedName>
</protein>
<dbReference type="Gene3D" id="2.30.30.140">
    <property type="match status" value="1"/>
</dbReference>
<comment type="caution">
    <text evidence="8">The sequence shown here is derived from an EMBL/GenBank/DDBJ whole genome shotgun (WGS) entry which is preliminary data.</text>
</comment>